<comment type="caution">
    <text evidence="1">The sequence shown here is derived from an EMBL/GenBank/DDBJ whole genome shotgun (WGS) entry which is preliminary data.</text>
</comment>
<sequence>MHKKMILLLLITCAVFAANSMAQEPAELDKNILMKEISAPDSLAASATPAKAPSAIAAVDTAQASAVAPLAGADLRPALWVDCYTGDFEDVLARRGFLFVRNIYVYVYNSGTRASSDAAGKIEFFDVLTNRNVVFEFNVDPTESKKWGNIRPRNSVAGPFIVKKDTGITASVTFLPTSTSPSKTRTIIEKECSILI</sequence>
<evidence type="ECO:0000313" key="1">
    <source>
        <dbReference type="EMBL" id="KUG16628.1"/>
    </source>
</evidence>
<dbReference type="EMBL" id="LNQE01001487">
    <property type="protein sequence ID" value="KUG16628.1"/>
    <property type="molecule type" value="Genomic_DNA"/>
</dbReference>
<name>A0A0W8F6Y5_9ZZZZ</name>
<protein>
    <submittedName>
        <fullName evidence="1">Uncharacterized protein</fullName>
    </submittedName>
</protein>
<reference evidence="1" key="1">
    <citation type="journal article" date="2015" name="Proc. Natl. Acad. Sci. U.S.A.">
        <title>Networks of energetic and metabolic interactions define dynamics in microbial communities.</title>
        <authorList>
            <person name="Embree M."/>
            <person name="Liu J.K."/>
            <person name="Al-Bassam M.M."/>
            <person name="Zengler K."/>
        </authorList>
    </citation>
    <scope>NUCLEOTIDE SEQUENCE</scope>
</reference>
<accession>A0A0W8F6Y5</accession>
<gene>
    <name evidence="1" type="ORF">ASZ90_013717</name>
</gene>
<dbReference type="AlphaFoldDB" id="A0A0W8F6Y5"/>
<proteinExistence type="predicted"/>
<organism evidence="1">
    <name type="scientific">hydrocarbon metagenome</name>
    <dbReference type="NCBI Taxonomy" id="938273"/>
    <lineage>
        <taxon>unclassified sequences</taxon>
        <taxon>metagenomes</taxon>
        <taxon>ecological metagenomes</taxon>
    </lineage>
</organism>